<protein>
    <submittedName>
        <fullName evidence="1">Alginate lyase</fullName>
    </submittedName>
</protein>
<dbReference type="AlphaFoldDB" id="A0AAP8LAF7"/>
<proteinExistence type="predicted"/>
<organism evidence="1 2">
    <name type="scientific">Escherichia coli</name>
    <dbReference type="NCBI Taxonomy" id="562"/>
    <lineage>
        <taxon>Bacteria</taxon>
        <taxon>Pseudomonadati</taxon>
        <taxon>Pseudomonadota</taxon>
        <taxon>Gammaproteobacteria</taxon>
        <taxon>Enterobacterales</taxon>
        <taxon>Enterobacteriaceae</taxon>
        <taxon>Escherichia</taxon>
    </lineage>
</organism>
<accession>A0AAP8LAF7</accession>
<dbReference type="Proteomes" id="UP000233549">
    <property type="component" value="Unassembled WGS sequence"/>
</dbReference>
<gene>
    <name evidence="1" type="ORF">CWS33_29805</name>
</gene>
<name>A0AAP8LAF7_ECOLX</name>
<reference evidence="1 2" key="1">
    <citation type="submission" date="2017-12" db="EMBL/GenBank/DDBJ databases">
        <title>Rapid rising of carbapenem-resistant Enterobacteriaceae(CRE) and emergence of colistin resistance genemcr-1 in CRE in the hospital of Henan, China.</title>
        <authorList>
            <person name="Sun Q."/>
            <person name="Zhang R."/>
            <person name="Li Y."/>
            <person name="Shen Y."/>
            <person name="Zhang Y."/>
            <person name="Yang J."/>
            <person name="Shu L."/>
            <person name="Zhou H."/>
            <person name="Wang Y."/>
            <person name="Wang B."/>
            <person name="Shen Z."/>
        </authorList>
    </citation>
    <scope>NUCLEOTIDE SEQUENCE [LARGE SCALE GENOMIC DNA]</scope>
    <source>
        <strain evidence="1 2">3512</strain>
    </source>
</reference>
<evidence type="ECO:0000313" key="2">
    <source>
        <dbReference type="Proteomes" id="UP000233549"/>
    </source>
</evidence>
<comment type="caution">
    <text evidence="1">The sequence shown here is derived from an EMBL/GenBank/DDBJ whole genome shotgun (WGS) entry which is preliminary data.</text>
</comment>
<sequence length="119" mass="12937">LVQTSYDGLFFPINDAILDKGIDTEELVAGIGIAYARTGDDRLLSVAQQQKRLLLSPEGLQVARALAANKAKPFDYRPMLLRDGPDGDRGGLAILRMNGERGQALVQKDTMQGMGHGHF</sequence>
<dbReference type="EMBL" id="PITP01000533">
    <property type="protein sequence ID" value="PKD78533.1"/>
    <property type="molecule type" value="Genomic_DNA"/>
</dbReference>
<feature type="non-terminal residue" evidence="1">
    <location>
        <position position="1"/>
    </location>
</feature>
<evidence type="ECO:0000313" key="1">
    <source>
        <dbReference type="EMBL" id="PKD78533.1"/>
    </source>
</evidence>
<feature type="non-terminal residue" evidence="1">
    <location>
        <position position="119"/>
    </location>
</feature>
<dbReference type="InterPro" id="IPR008929">
    <property type="entry name" value="Chondroitin_lyas"/>
</dbReference>
<dbReference type="Gene3D" id="1.50.10.100">
    <property type="entry name" value="Chondroitin AC/alginate lyase"/>
    <property type="match status" value="1"/>
</dbReference>
<keyword evidence="1" id="KW-0456">Lyase</keyword>
<dbReference type="GO" id="GO:0016829">
    <property type="term" value="F:lyase activity"/>
    <property type="evidence" value="ECO:0007669"/>
    <property type="project" value="UniProtKB-KW"/>
</dbReference>